<proteinExistence type="predicted"/>
<evidence type="ECO:0000313" key="5">
    <source>
        <dbReference type="EMBL" id="GAA0598964.1"/>
    </source>
</evidence>
<evidence type="ECO:0000256" key="2">
    <source>
        <dbReference type="ARBA" id="ARBA00022741"/>
    </source>
</evidence>
<dbReference type="InterPro" id="IPR050166">
    <property type="entry name" value="ABC_transporter_ATP-bind"/>
</dbReference>
<accession>A0ABP3QWX1</accession>
<dbReference type="InterPro" id="IPR017871">
    <property type="entry name" value="ABC_transporter-like_CS"/>
</dbReference>
<comment type="caution">
    <text evidence="5">The sequence shown here is derived from an EMBL/GenBank/DDBJ whole genome shotgun (WGS) entry which is preliminary data.</text>
</comment>
<gene>
    <name evidence="5" type="ORF">GCM10009001_14000</name>
</gene>
<keyword evidence="6" id="KW-1185">Reference proteome</keyword>
<keyword evidence="2" id="KW-0547">Nucleotide-binding</keyword>
<dbReference type="PROSITE" id="PS00211">
    <property type="entry name" value="ABC_TRANSPORTER_1"/>
    <property type="match status" value="1"/>
</dbReference>
<dbReference type="PANTHER" id="PTHR42788:SF2">
    <property type="entry name" value="ABC TRANSPORTER ATP-BINDING PROTEIN"/>
    <property type="match status" value="1"/>
</dbReference>
<dbReference type="SUPFAM" id="SSF52540">
    <property type="entry name" value="P-loop containing nucleoside triphosphate hydrolases"/>
    <property type="match status" value="1"/>
</dbReference>
<dbReference type="EMBL" id="BAAADS010000009">
    <property type="protein sequence ID" value="GAA0598964.1"/>
    <property type="molecule type" value="Genomic_DNA"/>
</dbReference>
<evidence type="ECO:0000313" key="6">
    <source>
        <dbReference type="Proteomes" id="UP001500866"/>
    </source>
</evidence>
<dbReference type="RefSeq" id="WP_343811567.1">
    <property type="nucleotide sequence ID" value="NZ_BAAADS010000009.1"/>
</dbReference>
<protein>
    <submittedName>
        <fullName evidence="5">ABC transporter ATP-binding protein</fullName>
    </submittedName>
</protein>
<dbReference type="Pfam" id="PF00005">
    <property type="entry name" value="ABC_tran"/>
    <property type="match status" value="1"/>
</dbReference>
<dbReference type="InterPro" id="IPR003593">
    <property type="entry name" value="AAA+_ATPase"/>
</dbReference>
<dbReference type="PANTHER" id="PTHR42788">
    <property type="entry name" value="TAURINE IMPORT ATP-BINDING PROTEIN-RELATED"/>
    <property type="match status" value="1"/>
</dbReference>
<dbReference type="Gene3D" id="3.40.50.300">
    <property type="entry name" value="P-loop containing nucleotide triphosphate hydrolases"/>
    <property type="match status" value="1"/>
</dbReference>
<name>A0ABP3QWX1_9BACI</name>
<dbReference type="Proteomes" id="UP001500866">
    <property type="component" value="Unassembled WGS sequence"/>
</dbReference>
<reference evidence="6" key="1">
    <citation type="journal article" date="2019" name="Int. J. Syst. Evol. Microbiol.">
        <title>The Global Catalogue of Microorganisms (GCM) 10K type strain sequencing project: providing services to taxonomists for standard genome sequencing and annotation.</title>
        <authorList>
            <consortium name="The Broad Institute Genomics Platform"/>
            <consortium name="The Broad Institute Genome Sequencing Center for Infectious Disease"/>
            <person name="Wu L."/>
            <person name="Ma J."/>
        </authorList>
    </citation>
    <scope>NUCLEOTIDE SEQUENCE [LARGE SCALE GENOMIC DNA]</scope>
    <source>
        <strain evidence="6">JCM 15395</strain>
    </source>
</reference>
<keyword evidence="3 5" id="KW-0067">ATP-binding</keyword>
<dbReference type="GO" id="GO:0005524">
    <property type="term" value="F:ATP binding"/>
    <property type="evidence" value="ECO:0007669"/>
    <property type="project" value="UniProtKB-KW"/>
</dbReference>
<dbReference type="SMART" id="SM00382">
    <property type="entry name" value="AAA"/>
    <property type="match status" value="1"/>
</dbReference>
<dbReference type="InterPro" id="IPR003439">
    <property type="entry name" value="ABC_transporter-like_ATP-bd"/>
</dbReference>
<sequence length="245" mass="27678">MPKLCIKNVTKTFSGKTILDNVSFSVGDAEFVSILGPSGSGKSTLFHLIGGISNPDSGDILLDGRRMNGERGGISYTPQAPSLLPWRTILQNVMLGAELTGDKDERRALALMKRAGLQGYEKAFPHELSGGMMQRAAFIRSLLSHQSLICLDEPFSALDEFTRLDMQAWLLSIWQSYQRSILFVTHNIEEAIYLSDRVIILSQKPTTIKQELKISFERPREKDLTLSEEFLQWKKMIYHQLQTKQ</sequence>
<dbReference type="InterPro" id="IPR027417">
    <property type="entry name" value="P-loop_NTPase"/>
</dbReference>
<dbReference type="PROSITE" id="PS50893">
    <property type="entry name" value="ABC_TRANSPORTER_2"/>
    <property type="match status" value="1"/>
</dbReference>
<evidence type="ECO:0000256" key="1">
    <source>
        <dbReference type="ARBA" id="ARBA00022448"/>
    </source>
</evidence>
<organism evidence="5 6">
    <name type="scientific">Virgibacillus siamensis</name>
    <dbReference type="NCBI Taxonomy" id="480071"/>
    <lineage>
        <taxon>Bacteria</taxon>
        <taxon>Bacillati</taxon>
        <taxon>Bacillota</taxon>
        <taxon>Bacilli</taxon>
        <taxon>Bacillales</taxon>
        <taxon>Bacillaceae</taxon>
        <taxon>Virgibacillus</taxon>
    </lineage>
</organism>
<dbReference type="CDD" id="cd03293">
    <property type="entry name" value="ABC_NrtD_SsuB_transporters"/>
    <property type="match status" value="1"/>
</dbReference>
<evidence type="ECO:0000259" key="4">
    <source>
        <dbReference type="PROSITE" id="PS50893"/>
    </source>
</evidence>
<feature type="domain" description="ABC transporter" evidence="4">
    <location>
        <begin position="4"/>
        <end position="228"/>
    </location>
</feature>
<keyword evidence="1" id="KW-0813">Transport</keyword>
<evidence type="ECO:0000256" key="3">
    <source>
        <dbReference type="ARBA" id="ARBA00022840"/>
    </source>
</evidence>